<comment type="caution">
    <text evidence="2">The sequence shown here is derived from an EMBL/GenBank/DDBJ whole genome shotgun (WGS) entry which is preliminary data.</text>
</comment>
<keyword evidence="3" id="KW-1185">Reference proteome</keyword>
<feature type="transmembrane region" description="Helical" evidence="1">
    <location>
        <begin position="149"/>
        <end position="169"/>
    </location>
</feature>
<keyword evidence="1" id="KW-0472">Membrane</keyword>
<protein>
    <recommendedName>
        <fullName evidence="4">Transmembrane protein</fullName>
    </recommendedName>
</protein>
<reference evidence="2 3" key="1">
    <citation type="journal article" date="2015" name="Sci. Rep.">
        <title>Genome of the facultative scuticociliatosis pathogen Pseudocohnilembus persalinus provides insight into its virulence through horizontal gene transfer.</title>
        <authorList>
            <person name="Xiong J."/>
            <person name="Wang G."/>
            <person name="Cheng J."/>
            <person name="Tian M."/>
            <person name="Pan X."/>
            <person name="Warren A."/>
            <person name="Jiang C."/>
            <person name="Yuan D."/>
            <person name="Miao W."/>
        </authorList>
    </citation>
    <scope>NUCLEOTIDE SEQUENCE [LARGE SCALE GENOMIC DNA]</scope>
    <source>
        <strain evidence="2">36N120E</strain>
    </source>
</reference>
<accession>A0A0V0QZV2</accession>
<dbReference type="InParanoid" id="A0A0V0QZV2"/>
<evidence type="ECO:0000313" key="3">
    <source>
        <dbReference type="Proteomes" id="UP000054937"/>
    </source>
</evidence>
<feature type="transmembrane region" description="Helical" evidence="1">
    <location>
        <begin position="181"/>
        <end position="207"/>
    </location>
</feature>
<proteinExistence type="predicted"/>
<name>A0A0V0QZV2_PSEPJ</name>
<gene>
    <name evidence="2" type="ORF">PPERSA_10123</name>
</gene>
<dbReference type="AlphaFoldDB" id="A0A0V0QZV2"/>
<keyword evidence="1" id="KW-1133">Transmembrane helix</keyword>
<dbReference type="Proteomes" id="UP000054937">
    <property type="component" value="Unassembled WGS sequence"/>
</dbReference>
<evidence type="ECO:0000313" key="2">
    <source>
        <dbReference type="EMBL" id="KRX07839.1"/>
    </source>
</evidence>
<evidence type="ECO:0008006" key="4">
    <source>
        <dbReference type="Google" id="ProtNLM"/>
    </source>
</evidence>
<dbReference type="EMBL" id="LDAU01000079">
    <property type="protein sequence ID" value="KRX07839.1"/>
    <property type="molecule type" value="Genomic_DNA"/>
</dbReference>
<evidence type="ECO:0000256" key="1">
    <source>
        <dbReference type="SAM" id="Phobius"/>
    </source>
</evidence>
<organism evidence="2 3">
    <name type="scientific">Pseudocohnilembus persalinus</name>
    <name type="common">Ciliate</name>
    <dbReference type="NCBI Taxonomy" id="266149"/>
    <lineage>
        <taxon>Eukaryota</taxon>
        <taxon>Sar</taxon>
        <taxon>Alveolata</taxon>
        <taxon>Ciliophora</taxon>
        <taxon>Intramacronucleata</taxon>
        <taxon>Oligohymenophorea</taxon>
        <taxon>Scuticociliatia</taxon>
        <taxon>Philasterida</taxon>
        <taxon>Pseudocohnilembidae</taxon>
        <taxon>Pseudocohnilembus</taxon>
    </lineage>
</organism>
<keyword evidence="1" id="KW-0812">Transmembrane</keyword>
<sequence>MTSFRLLVVHTFLLQNQIKFSIIKRLRKKKIDIQNKKQKNLIQKKFNIFQELCKKKFISQEKKQKQIKQQIHNKNRFYRIFTQKLFSDFQQSKHFFSQIFYIQNQFLINSLNLKFFEKKIKKIIINKKKQIYFQKKSFNNNNKNTNFKIYLFTHLNFHCFVCLLLKYICTVKKQKQKQNNCSCLYVCAIYIQLFQLICLCINISLYIQFYRIQQNNNNKIYEIQYIL</sequence>